<feature type="domain" description="Heterokaryon incompatibility" evidence="1">
    <location>
        <begin position="63"/>
        <end position="215"/>
    </location>
</feature>
<accession>A0ABQ9QNA2</accession>
<proteinExistence type="predicted"/>
<evidence type="ECO:0000313" key="2">
    <source>
        <dbReference type="EMBL" id="KAK1479220.1"/>
    </source>
</evidence>
<dbReference type="Proteomes" id="UP001227543">
    <property type="component" value="Unassembled WGS sequence"/>
</dbReference>
<reference evidence="2 3" key="1">
    <citation type="submission" date="2016-10" db="EMBL/GenBank/DDBJ databases">
        <title>The genome sequence of Colletotrichum fioriniae PJ7.</title>
        <authorList>
            <person name="Baroncelli R."/>
        </authorList>
    </citation>
    <scope>NUCLEOTIDE SEQUENCE [LARGE SCALE GENOMIC DNA]</scope>
    <source>
        <strain evidence="2 3">Tom-12</strain>
    </source>
</reference>
<dbReference type="PANTHER" id="PTHR24148:SF81">
    <property type="entry name" value="HETEROKARYON INCOMPATIBILITY DOMAIN-CONTAINING PROTEIN"/>
    <property type="match status" value="1"/>
</dbReference>
<dbReference type="RefSeq" id="XP_060374656.1">
    <property type="nucleotide sequence ID" value="XM_060530791.1"/>
</dbReference>
<dbReference type="InterPro" id="IPR052895">
    <property type="entry name" value="HetReg/Transcr_Mod"/>
</dbReference>
<dbReference type="InterPro" id="IPR010730">
    <property type="entry name" value="HET"/>
</dbReference>
<sequence length="418" mass="47810">MSAKETKHFSDPRPLDKTAAFQYQPLDEAIDCTRFLRIHPARNDQDPISCDLVHLAFGARPSYEALSYRWGREAFTQSIILNGLALSVGKNLHDALSYLRNQGNVGLLWVDAICIDQGNVQERNRQVSIMSHIYFRADTVVIWLGSSYSRYEGNMRPLTSRVTPNDIFLDGALRRSSTTPESCDETHTADLDLQHKMMLELVKDEYWKRVWIIQEIGLAQKRRVCFGTTAMYWKDFIMMLTLHQIPSEGPMLLDEQIDKRFKGSHRLKRLLSQHKHALCKDPRDKIYGLIGLAVDGHGFPRIDYDKSLFQIWTDTMEFMNSHQMFEEEKEDNIIEYGKLVKFLLMGVESTPLQEVLRPYTTKGEISFDANAEESRAFSIMGSLIGCIQSIGPSAKDVAECKPTTSMILALPLRKATTF</sequence>
<dbReference type="EMBL" id="MLFU01000134">
    <property type="protein sequence ID" value="KAK1479220.1"/>
    <property type="molecule type" value="Genomic_DNA"/>
</dbReference>
<evidence type="ECO:0000313" key="3">
    <source>
        <dbReference type="Proteomes" id="UP001227543"/>
    </source>
</evidence>
<protein>
    <recommendedName>
        <fullName evidence="1">Heterokaryon incompatibility domain-containing protein</fullName>
    </recommendedName>
</protein>
<name>A0ABQ9QNA2_9PEZI</name>
<dbReference type="PANTHER" id="PTHR24148">
    <property type="entry name" value="ANKYRIN REPEAT DOMAIN-CONTAINING PROTEIN 39 HOMOLOG-RELATED"/>
    <property type="match status" value="1"/>
</dbReference>
<comment type="caution">
    <text evidence="2">The sequence shown here is derived from an EMBL/GenBank/DDBJ whole genome shotgun (WGS) entry which is preliminary data.</text>
</comment>
<gene>
    <name evidence="2" type="ORF">CTAM01_14792</name>
</gene>
<organism evidence="2 3">
    <name type="scientific">Colletotrichum tamarilloi</name>
    <dbReference type="NCBI Taxonomy" id="1209934"/>
    <lineage>
        <taxon>Eukaryota</taxon>
        <taxon>Fungi</taxon>
        <taxon>Dikarya</taxon>
        <taxon>Ascomycota</taxon>
        <taxon>Pezizomycotina</taxon>
        <taxon>Sordariomycetes</taxon>
        <taxon>Hypocreomycetidae</taxon>
        <taxon>Glomerellales</taxon>
        <taxon>Glomerellaceae</taxon>
        <taxon>Colletotrichum</taxon>
        <taxon>Colletotrichum acutatum species complex</taxon>
    </lineage>
</organism>
<keyword evidence="3" id="KW-1185">Reference proteome</keyword>
<dbReference type="GeneID" id="85415029"/>
<evidence type="ECO:0000259" key="1">
    <source>
        <dbReference type="Pfam" id="PF06985"/>
    </source>
</evidence>
<dbReference type="Pfam" id="PF06985">
    <property type="entry name" value="HET"/>
    <property type="match status" value="1"/>
</dbReference>